<organism evidence="3 4">
    <name type="scientific">Folsomia candida</name>
    <name type="common">Springtail</name>
    <dbReference type="NCBI Taxonomy" id="158441"/>
    <lineage>
        <taxon>Eukaryota</taxon>
        <taxon>Metazoa</taxon>
        <taxon>Ecdysozoa</taxon>
        <taxon>Arthropoda</taxon>
        <taxon>Hexapoda</taxon>
        <taxon>Collembola</taxon>
        <taxon>Entomobryomorpha</taxon>
        <taxon>Isotomoidea</taxon>
        <taxon>Isotomidae</taxon>
        <taxon>Proisotominae</taxon>
        <taxon>Folsomia</taxon>
    </lineage>
</organism>
<evidence type="ECO:0000313" key="3">
    <source>
        <dbReference type="EMBL" id="OXA61301.1"/>
    </source>
</evidence>
<feature type="signal peptide" evidence="1">
    <location>
        <begin position="1"/>
        <end position="16"/>
    </location>
</feature>
<dbReference type="EMBL" id="LNIX01000001">
    <property type="protein sequence ID" value="OXA61301.1"/>
    <property type="molecule type" value="Genomic_DNA"/>
</dbReference>
<dbReference type="OrthoDB" id="6328618at2759"/>
<feature type="chain" id="PRO_5012330277" description="DUF4789 domain-containing protein" evidence="1">
    <location>
        <begin position="17"/>
        <end position="289"/>
    </location>
</feature>
<comment type="caution">
    <text evidence="3">The sequence shown here is derived from an EMBL/GenBank/DDBJ whole genome shotgun (WGS) entry which is preliminary data.</text>
</comment>
<dbReference type="Pfam" id="PF16033">
    <property type="entry name" value="DUF4789"/>
    <property type="match status" value="1"/>
</dbReference>
<evidence type="ECO:0000313" key="4">
    <source>
        <dbReference type="Proteomes" id="UP000198287"/>
    </source>
</evidence>
<proteinExistence type="predicted"/>
<accession>A0A226EWU1</accession>
<dbReference type="Proteomes" id="UP000198287">
    <property type="component" value="Unassembled WGS sequence"/>
</dbReference>
<keyword evidence="4" id="KW-1185">Reference proteome</keyword>
<dbReference type="InterPro" id="IPR031993">
    <property type="entry name" value="DUF4789"/>
</dbReference>
<evidence type="ECO:0000259" key="2">
    <source>
        <dbReference type="Pfam" id="PF16033"/>
    </source>
</evidence>
<dbReference type="AlphaFoldDB" id="A0A226EWU1"/>
<gene>
    <name evidence="3" type="ORF">Fcan01_00263</name>
</gene>
<evidence type="ECO:0000256" key="1">
    <source>
        <dbReference type="SAM" id="SignalP"/>
    </source>
</evidence>
<feature type="domain" description="DUF4789" evidence="2">
    <location>
        <begin position="98"/>
        <end position="214"/>
    </location>
</feature>
<name>A0A226EWU1_FOLCA</name>
<keyword evidence="1" id="KW-0732">Signal</keyword>
<dbReference type="OMA" id="ETESCYP"/>
<reference evidence="3 4" key="1">
    <citation type="submission" date="2015-12" db="EMBL/GenBank/DDBJ databases">
        <title>The genome of Folsomia candida.</title>
        <authorList>
            <person name="Faddeeva A."/>
            <person name="Derks M.F."/>
            <person name="Anvar Y."/>
            <person name="Smit S."/>
            <person name="Van Straalen N."/>
            <person name="Roelofs D."/>
        </authorList>
    </citation>
    <scope>NUCLEOTIDE SEQUENCE [LARGE SCALE GENOMIC DNA]</scope>
    <source>
        <strain evidence="3 4">VU population</strain>
        <tissue evidence="3">Whole body</tissue>
    </source>
</reference>
<sequence length="289" mass="32523">MFVPIISMIFVLLAEASCGGPPRQVHAGLAKALQNRDSLTESQLGEGIEVDESFIQIRSNEPGILSSSPGCPSPTDGYPWVMFGTPARCYLTGFQDPCPLHMKLFYNQDSPEFGYCSCDFFNNDPSSPVEYYCMRKAKEWHSDTELRAYGFSSETESCYPLFSQGPCKSYEWFVLDPSGTKSICTKRSCRNSRDADKLIFYSSKTQSCVELHAQCPPDRNNGRSQTYGTYRYTFIKSSWIPQCIYREGERPFTAAPVPMGELRCSEGKLFSKLLKRCVTPFRKLSGNIG</sequence>
<protein>
    <recommendedName>
        <fullName evidence="2">DUF4789 domain-containing protein</fullName>
    </recommendedName>
</protein>